<feature type="domain" description="Sushi" evidence="10">
    <location>
        <begin position="140"/>
        <end position="199"/>
    </location>
</feature>
<dbReference type="Proteomes" id="UP001634394">
    <property type="component" value="Unassembled WGS sequence"/>
</dbReference>
<evidence type="ECO:0000256" key="3">
    <source>
        <dbReference type="ARBA" id="ARBA00022737"/>
    </source>
</evidence>
<evidence type="ECO:0000256" key="9">
    <source>
        <dbReference type="SAM" id="Phobius"/>
    </source>
</evidence>
<dbReference type="PROSITE" id="PS50923">
    <property type="entry name" value="SUSHI"/>
    <property type="match status" value="4"/>
</dbReference>
<keyword evidence="4 6" id="KW-1015">Disulfide bond</keyword>
<keyword evidence="9" id="KW-1133">Transmembrane helix</keyword>
<feature type="region of interest" description="Disordered" evidence="8">
    <location>
        <begin position="1542"/>
        <end position="1587"/>
    </location>
</feature>
<dbReference type="InterPro" id="IPR035976">
    <property type="entry name" value="Sushi/SCR/CCP_sf"/>
</dbReference>
<evidence type="ECO:0000259" key="10">
    <source>
        <dbReference type="PROSITE" id="PS50923"/>
    </source>
</evidence>
<evidence type="ECO:0000256" key="5">
    <source>
        <dbReference type="ARBA" id="ARBA00023180"/>
    </source>
</evidence>
<keyword evidence="9" id="KW-0472">Membrane</keyword>
<sequence length="1587" mass="178740">MDYFRNLRSFTIADLLFPPDIPDSLKTCPGNFSGGTWVNCQYREKDTCNYNCFSGFNRNPQIDNVTCGSDGAWDRNTEKLCRRKCDLEIPMGFLNSSCTLEIGETCTFGCMSGFQRISDVNTLTCQENGLWAPAEPCKEIICPTTIPNGTVRTTECDRRPYSECAFLCNQGFDPNPKYNRIFCNIDGDWFESAEPFCLERKGHCINYFEHGRWAQDCLFRPNDTCGFECENGFDKNPNITRNITCTSSAVWDIDLGLLCKEHDRGLILTVIPGYSAQTKHMYTVPTALDGTPKLNRMRSLRFPANVQFLSIDGDYALRQAYVYDYYTKVIYRDSNFSIGLSGSNTWTSLYRGLSKDYVKLAVDWINHNIYWTDPQYKWIVVQSLLSSDTSMFRVLIYENLEGPHGLVLDPMEALLFWSDIGTSTKIEVSSLSGMNRKSIVSSNLMKPYSLAADYDDKRLYFIDTGRDTVECVTYEGKERKTLLRKTYNNFFDIALYQDYLYVTDIYDDKLYFFNKTNGVKLQEGFSNVGEIYFGVTVFHPDAQPTYVTARCINYGCQHICVTEKNGATCLCKDGYILNPDNKTCTMNDEYFHRGLVFSNRSSICIVGIQILTHFSFDPRCVLKTNGTKYMALDTDQRRIIIANDTSIYFARIDILELHQLTVPYGLISGLAWDGYDRNVYWSERDTGIIWRLSKDSNIAKVFLRDLKNPRDILLLQQERLLFWVSDRNGTTIESSNLLGSDHQVVLNTQDLVDPKSLCYDPYNKRIYFLDISAKGINYVYSCKLDGSDLNYFLVINKTLEKLEIYKGHLLVTSKYPNGTLLLSYSIEMETMTTSGVIPNAGNISTIKVFDETFRQNETGPCFNLNGECEQICISNGKSRTCECSFGFTLGPNGKSCISEPVKDNFMMIVDSTHNEIYQIRLDDQTVRGINAKGTKSLTGVTYSPVHDLVIWGTKESELSIMNLNGTGERMFPVSIADDSYHYPNRFAVDYSTGNIYYTAVNYLEYFKKFQSYIGVQLPNGKHRVLVTGLSFPHGIVVYPSKGLLFYTDSGYITHLGQANMDGSQWSVLKESSTEKWPSELTIDYKTDYLYWTDSWDDSIRYCKLDGTNLGKLAEYQSAILNGLAFFQGYLYISAAEYSHMRKVKISNPNETVEFATGSLGKIQSISIYSSTVQNKNAFCSVSNGGCSTFCFPTLAGGTCGCEDGIKLKERSDKICSNIPQCPEIQDQIIVSSACQRLNNSMCTFTCKQGYKTRQGVNNVLCNGDTYSPTDACEEVKCSDTLANGKWTNCNFTVGKTCSYTCDKGYAMKDAVSEVECQINGNWKFSNTDSPCKRITCPNTFSQGSILSTCANVVGQRCDYQCTGYGYRKNGNISAIVCMESGSWNTDTAILCQQILCPKELPNGALLKGRDGQVCTRAVGTQCDFECNRKVYSLRCLPEGWSADPQILCTDPQALSSTNEVNKAAVGVGVGVSVGAIVIIIVGVILFFYLRRRSQKASFAPQRMEEDLASEPDMVMNTSFGHEAGSRYSQQVSFEHGLVHINGEDKIDAPDKQSDLQQSTRRNDSVKYDNAMAIPRPRAKENVYSNIP</sequence>
<dbReference type="CDD" id="cd00033">
    <property type="entry name" value="CCP"/>
    <property type="match status" value="3"/>
</dbReference>
<evidence type="ECO:0000256" key="2">
    <source>
        <dbReference type="ARBA" id="ARBA00022729"/>
    </source>
</evidence>
<dbReference type="InterPro" id="IPR011042">
    <property type="entry name" value="6-blade_b-propeller_TolB-like"/>
</dbReference>
<feature type="domain" description="Sushi" evidence="10">
    <location>
        <begin position="1275"/>
        <end position="1333"/>
    </location>
</feature>
<organism evidence="11 12">
    <name type="scientific">Sinanodonta woodiana</name>
    <name type="common">Chinese pond mussel</name>
    <name type="synonym">Anodonta woodiana</name>
    <dbReference type="NCBI Taxonomy" id="1069815"/>
    <lineage>
        <taxon>Eukaryota</taxon>
        <taxon>Metazoa</taxon>
        <taxon>Spiralia</taxon>
        <taxon>Lophotrochozoa</taxon>
        <taxon>Mollusca</taxon>
        <taxon>Bivalvia</taxon>
        <taxon>Autobranchia</taxon>
        <taxon>Heteroconchia</taxon>
        <taxon>Palaeoheterodonta</taxon>
        <taxon>Unionida</taxon>
        <taxon>Unionoidea</taxon>
        <taxon>Unionidae</taxon>
        <taxon>Unioninae</taxon>
        <taxon>Sinanodonta</taxon>
    </lineage>
</organism>
<name>A0ABD3VKG0_SINWO</name>
<dbReference type="SUPFAM" id="SSF57535">
    <property type="entry name" value="Complement control module/SCR domain"/>
    <property type="match status" value="3"/>
</dbReference>
<evidence type="ECO:0000256" key="4">
    <source>
        <dbReference type="ARBA" id="ARBA00023157"/>
    </source>
</evidence>
<keyword evidence="6" id="KW-0768">Sushi</keyword>
<feature type="transmembrane region" description="Helical" evidence="9">
    <location>
        <begin position="1463"/>
        <end position="1489"/>
    </location>
</feature>
<dbReference type="FunFam" id="2.120.10.30:FF:000241">
    <property type="entry name" value="Low-density lipoprotein receptor-related protein 6"/>
    <property type="match status" value="1"/>
</dbReference>
<dbReference type="InterPro" id="IPR000742">
    <property type="entry name" value="EGF"/>
</dbReference>
<keyword evidence="3" id="KW-0677">Repeat</keyword>
<reference evidence="11 12" key="1">
    <citation type="submission" date="2024-11" db="EMBL/GenBank/DDBJ databases">
        <title>Chromosome-level genome assembly of the freshwater bivalve Anodonta woodiana.</title>
        <authorList>
            <person name="Chen X."/>
        </authorList>
    </citation>
    <scope>NUCLEOTIDE SEQUENCE [LARGE SCALE GENOMIC DNA]</scope>
    <source>
        <strain evidence="11">MN2024</strain>
        <tissue evidence="11">Gills</tissue>
    </source>
</reference>
<comment type="caution">
    <text evidence="6">Lacks conserved residue(s) required for the propagation of feature annotation.</text>
</comment>
<keyword evidence="1" id="KW-0245">EGF-like domain</keyword>
<evidence type="ECO:0000313" key="11">
    <source>
        <dbReference type="EMBL" id="KAL3862074.1"/>
    </source>
</evidence>
<feature type="compositionally biased region" description="Basic and acidic residues" evidence="8">
    <location>
        <begin position="1542"/>
        <end position="1553"/>
    </location>
</feature>
<keyword evidence="5" id="KW-0325">Glycoprotein</keyword>
<comment type="caution">
    <text evidence="11">The sequence shown here is derived from an EMBL/GenBank/DDBJ whole genome shotgun (WGS) entry which is preliminary data.</text>
</comment>
<dbReference type="Pfam" id="PF14670">
    <property type="entry name" value="FXa_inhibition"/>
    <property type="match status" value="1"/>
</dbReference>
<gene>
    <name evidence="11" type="ORF">ACJMK2_008069</name>
</gene>
<dbReference type="InterPro" id="IPR000033">
    <property type="entry name" value="LDLR_classB_rpt"/>
</dbReference>
<dbReference type="Pfam" id="PF00084">
    <property type="entry name" value="Sushi"/>
    <property type="match status" value="3"/>
</dbReference>
<dbReference type="PANTHER" id="PTHR46513:SF13">
    <property type="entry name" value="EGF-LIKE DOMAIN-CONTAINING PROTEIN"/>
    <property type="match status" value="1"/>
</dbReference>
<dbReference type="SMART" id="SM00032">
    <property type="entry name" value="CCP"/>
    <property type="match status" value="8"/>
</dbReference>
<evidence type="ECO:0000256" key="1">
    <source>
        <dbReference type="ARBA" id="ARBA00022536"/>
    </source>
</evidence>
<dbReference type="SMART" id="SM00181">
    <property type="entry name" value="EGF"/>
    <property type="match status" value="3"/>
</dbReference>
<feature type="domain" description="Sushi" evidence="10">
    <location>
        <begin position="1334"/>
        <end position="1393"/>
    </location>
</feature>
<dbReference type="Gene3D" id="2.10.70.10">
    <property type="entry name" value="Complement Module, domain 1"/>
    <property type="match status" value="2"/>
</dbReference>
<protein>
    <recommendedName>
        <fullName evidence="10">Sushi domain-containing protein</fullName>
    </recommendedName>
</protein>
<keyword evidence="9" id="KW-0812">Transmembrane</keyword>
<feature type="domain" description="Sushi" evidence="10">
    <location>
        <begin position="83"/>
        <end position="139"/>
    </location>
</feature>
<dbReference type="SMART" id="SM00135">
    <property type="entry name" value="LY"/>
    <property type="match status" value="7"/>
</dbReference>
<dbReference type="InterPro" id="IPR000436">
    <property type="entry name" value="Sushi_SCR_CCP_dom"/>
</dbReference>
<dbReference type="InterPro" id="IPR009030">
    <property type="entry name" value="Growth_fac_rcpt_cys_sf"/>
</dbReference>
<dbReference type="PANTHER" id="PTHR46513">
    <property type="entry name" value="VITELLOGENIN RECEPTOR-LIKE PROTEIN-RELATED-RELATED"/>
    <property type="match status" value="1"/>
</dbReference>
<keyword evidence="12" id="KW-1185">Reference proteome</keyword>
<accession>A0ABD3VKG0</accession>
<feature type="disulfide bond" evidence="6">
    <location>
        <begin position="110"/>
        <end position="137"/>
    </location>
</feature>
<proteinExistence type="predicted"/>
<dbReference type="PROSITE" id="PS51120">
    <property type="entry name" value="LDLRB"/>
    <property type="match status" value="1"/>
</dbReference>
<evidence type="ECO:0000256" key="8">
    <source>
        <dbReference type="SAM" id="MobiDB-lite"/>
    </source>
</evidence>
<evidence type="ECO:0000256" key="7">
    <source>
        <dbReference type="PROSITE-ProRule" id="PRU00461"/>
    </source>
</evidence>
<keyword evidence="2" id="KW-0732">Signal</keyword>
<dbReference type="Pfam" id="PF00058">
    <property type="entry name" value="Ldl_recept_b"/>
    <property type="match status" value="1"/>
</dbReference>
<dbReference type="InterPro" id="IPR050778">
    <property type="entry name" value="Cueball_EGF_LRP_Nidogen"/>
</dbReference>
<evidence type="ECO:0000256" key="6">
    <source>
        <dbReference type="PROSITE-ProRule" id="PRU00302"/>
    </source>
</evidence>
<dbReference type="SUPFAM" id="SSF63825">
    <property type="entry name" value="YWTD domain"/>
    <property type="match status" value="3"/>
</dbReference>
<dbReference type="Gene3D" id="2.120.10.30">
    <property type="entry name" value="TolB, C-terminal domain"/>
    <property type="match status" value="3"/>
</dbReference>
<feature type="repeat" description="LDL-receptor class B" evidence="7">
    <location>
        <begin position="413"/>
        <end position="456"/>
    </location>
</feature>
<dbReference type="EMBL" id="JBJQND010000011">
    <property type="protein sequence ID" value="KAL3862074.1"/>
    <property type="molecule type" value="Genomic_DNA"/>
</dbReference>
<evidence type="ECO:0000313" key="12">
    <source>
        <dbReference type="Proteomes" id="UP001634394"/>
    </source>
</evidence>
<dbReference type="SUPFAM" id="SSF57184">
    <property type="entry name" value="Growth factor receptor domain"/>
    <property type="match status" value="1"/>
</dbReference>